<dbReference type="GO" id="GO:0016491">
    <property type="term" value="F:oxidoreductase activity"/>
    <property type="evidence" value="ECO:0007669"/>
    <property type="project" value="InterPro"/>
</dbReference>
<dbReference type="InterPro" id="IPR034485">
    <property type="entry name" value="Anaerobic_Cys-type_sulfatase-m"/>
</dbReference>
<evidence type="ECO:0000256" key="3">
    <source>
        <dbReference type="ARBA" id="ARBA00022691"/>
    </source>
</evidence>
<dbReference type="PANTHER" id="PTHR43273:SF3">
    <property type="entry name" value="ANAEROBIC SULFATASE-MATURATING ENZYME HOMOLOG ASLB-RELATED"/>
    <property type="match status" value="1"/>
</dbReference>
<dbReference type="InterPro" id="IPR007197">
    <property type="entry name" value="rSAM"/>
</dbReference>
<dbReference type="Proteomes" id="UP001198962">
    <property type="component" value="Unassembled WGS sequence"/>
</dbReference>
<dbReference type="RefSeq" id="WP_308451450.1">
    <property type="nucleotide sequence ID" value="NZ_JAJEPU010000023.1"/>
</dbReference>
<evidence type="ECO:0000256" key="5">
    <source>
        <dbReference type="ARBA" id="ARBA00023004"/>
    </source>
</evidence>
<evidence type="ECO:0000256" key="1">
    <source>
        <dbReference type="ARBA" id="ARBA00001966"/>
    </source>
</evidence>
<dbReference type="InterPro" id="IPR023885">
    <property type="entry name" value="4Fe4S-binding_SPASM_dom"/>
</dbReference>
<evidence type="ECO:0000256" key="7">
    <source>
        <dbReference type="ARBA" id="ARBA00023601"/>
    </source>
</evidence>
<evidence type="ECO:0000313" key="9">
    <source>
        <dbReference type="EMBL" id="MCC2165013.1"/>
    </source>
</evidence>
<dbReference type="InterPro" id="IPR013785">
    <property type="entry name" value="Aldolase_TIM"/>
</dbReference>
<dbReference type="GO" id="GO:0051539">
    <property type="term" value="F:4 iron, 4 sulfur cluster binding"/>
    <property type="evidence" value="ECO:0007669"/>
    <property type="project" value="UniProtKB-KW"/>
</dbReference>
<keyword evidence="3" id="KW-0949">S-adenosyl-L-methionine</keyword>
<dbReference type="SFLD" id="SFLDG01067">
    <property type="entry name" value="SPASM/twitch_domain_containing"/>
    <property type="match status" value="1"/>
</dbReference>
<sequence length="375" mass="44005">MPILNLLIKPASGSCNMRCRYCFYADEGKNREQATYGIMSEETMHAMVDRAMKFADRECMMMFQGGEPTLAGLSFFRSLVEYLSAHPNPKNIRVRYAIQTNGYVIDEEWAAFLAKHRFLVGISLDGGKEVHDRYRVDAQGKGTYNRVMSTIRLLEKYRVEYNILTVVTATTARSGRKIYEFFKKNGFGWQQYIECLDPIGEIPGNQEFSLTPQKLEQFLKDVFDVWYLDWKSGRYVYNRYFENLLMILNRQMPENCSMRGTCGKQWVVEADGSVYPCDFYALDEWKLGNLNTDDFEQMDKMRETLGFIKWSEQVPDECRTCSWYGLCRNGCRRNREPVTAQSTNVNYFCSAYKHFFEYAYPRLFEIWRTSVSGRR</sequence>
<evidence type="ECO:0000256" key="6">
    <source>
        <dbReference type="ARBA" id="ARBA00023014"/>
    </source>
</evidence>
<accession>A0AAE3ANL2</accession>
<dbReference type="NCBIfam" id="NF010321">
    <property type="entry name" value="PRK13758.1"/>
    <property type="match status" value="1"/>
</dbReference>
<dbReference type="InterPro" id="IPR058240">
    <property type="entry name" value="rSAM_sf"/>
</dbReference>
<name>A0AAE3ANL2_9FIRM</name>
<reference evidence="9" key="1">
    <citation type="submission" date="2021-10" db="EMBL/GenBank/DDBJ databases">
        <title>Anaerobic single-cell dispensing facilitates the cultivation of human gut bacteria.</title>
        <authorList>
            <person name="Afrizal A."/>
        </authorList>
    </citation>
    <scope>NUCLEOTIDE SEQUENCE</scope>
    <source>
        <strain evidence="9">CLA-AA-H274</strain>
    </source>
</reference>
<dbReference type="SFLD" id="SFLDS00029">
    <property type="entry name" value="Radical_SAM"/>
    <property type="match status" value="1"/>
</dbReference>
<dbReference type="Gene3D" id="3.20.20.70">
    <property type="entry name" value="Aldolase class I"/>
    <property type="match status" value="1"/>
</dbReference>
<keyword evidence="2" id="KW-0004">4Fe-4S</keyword>
<evidence type="ECO:0000313" key="10">
    <source>
        <dbReference type="Proteomes" id="UP001198962"/>
    </source>
</evidence>
<organism evidence="9 10">
    <name type="scientific">Brotaphodocola catenula</name>
    <dbReference type="NCBI Taxonomy" id="2885361"/>
    <lineage>
        <taxon>Bacteria</taxon>
        <taxon>Bacillati</taxon>
        <taxon>Bacillota</taxon>
        <taxon>Clostridia</taxon>
        <taxon>Lachnospirales</taxon>
        <taxon>Lachnospiraceae</taxon>
        <taxon>Brotaphodocola</taxon>
    </lineage>
</organism>
<dbReference type="PROSITE" id="PS51918">
    <property type="entry name" value="RADICAL_SAM"/>
    <property type="match status" value="1"/>
</dbReference>
<dbReference type="NCBIfam" id="TIGR03942">
    <property type="entry name" value="sulfatase_rSAM"/>
    <property type="match status" value="1"/>
</dbReference>
<protein>
    <submittedName>
        <fullName evidence="9">Anaerobic sulfatase maturase</fullName>
    </submittedName>
</protein>
<dbReference type="SUPFAM" id="SSF102114">
    <property type="entry name" value="Radical SAM enzymes"/>
    <property type="match status" value="1"/>
</dbReference>
<dbReference type="InterPro" id="IPR047207">
    <property type="entry name" value="SPASM_anSME"/>
</dbReference>
<keyword evidence="4" id="KW-0479">Metal-binding</keyword>
<gene>
    <name evidence="9" type="ORF">LKD32_08985</name>
</gene>
<dbReference type="EMBL" id="JAJEPU010000023">
    <property type="protein sequence ID" value="MCC2165013.1"/>
    <property type="molecule type" value="Genomic_DNA"/>
</dbReference>
<comment type="similarity">
    <text evidence="7">Belongs to the radical SAM superfamily. Anaerobic sulfatase-maturating enzyme family.</text>
</comment>
<dbReference type="GO" id="GO:0046872">
    <property type="term" value="F:metal ion binding"/>
    <property type="evidence" value="ECO:0007669"/>
    <property type="project" value="UniProtKB-KW"/>
</dbReference>
<dbReference type="Pfam" id="PF13186">
    <property type="entry name" value="SPASM"/>
    <property type="match status" value="1"/>
</dbReference>
<dbReference type="CDD" id="cd01335">
    <property type="entry name" value="Radical_SAM"/>
    <property type="match status" value="1"/>
</dbReference>
<evidence type="ECO:0000259" key="8">
    <source>
        <dbReference type="PROSITE" id="PS51918"/>
    </source>
</evidence>
<dbReference type="SFLD" id="SFLDG01072">
    <property type="entry name" value="dehydrogenase_like"/>
    <property type="match status" value="1"/>
</dbReference>
<dbReference type="SFLD" id="SFLDG01386">
    <property type="entry name" value="main_SPASM_domain-containing"/>
    <property type="match status" value="1"/>
</dbReference>
<keyword evidence="5" id="KW-0408">Iron</keyword>
<dbReference type="SFLD" id="SFLDF00289">
    <property type="entry name" value="anaerobic_Cys-type_sulfatase-m"/>
    <property type="match status" value="1"/>
</dbReference>
<evidence type="ECO:0000256" key="2">
    <source>
        <dbReference type="ARBA" id="ARBA00022485"/>
    </source>
</evidence>
<proteinExistence type="inferred from homology"/>
<dbReference type="PANTHER" id="PTHR43273">
    <property type="entry name" value="ANAEROBIC SULFATASE-MATURATING ENZYME HOMOLOG ASLB-RELATED"/>
    <property type="match status" value="1"/>
</dbReference>
<dbReference type="CDD" id="cd21120">
    <property type="entry name" value="SPASM_anSME"/>
    <property type="match status" value="1"/>
</dbReference>
<dbReference type="SFLD" id="SFLDG01384">
    <property type="entry name" value="thioether_bond_formation_requi"/>
    <property type="match status" value="1"/>
</dbReference>
<keyword evidence="10" id="KW-1185">Reference proteome</keyword>
<keyword evidence="6" id="KW-0411">Iron-sulfur</keyword>
<dbReference type="NCBIfam" id="TIGR04085">
    <property type="entry name" value="rSAM_more_4Fe4S"/>
    <property type="match status" value="1"/>
</dbReference>
<dbReference type="Pfam" id="PF04055">
    <property type="entry name" value="Radical_SAM"/>
    <property type="match status" value="1"/>
</dbReference>
<evidence type="ECO:0000256" key="4">
    <source>
        <dbReference type="ARBA" id="ARBA00022723"/>
    </source>
</evidence>
<comment type="cofactor">
    <cofactor evidence="1">
        <name>[4Fe-4S] cluster</name>
        <dbReference type="ChEBI" id="CHEBI:49883"/>
    </cofactor>
</comment>
<feature type="domain" description="Radical SAM core" evidence="8">
    <location>
        <begin position="1"/>
        <end position="228"/>
    </location>
</feature>
<comment type="caution">
    <text evidence="9">The sequence shown here is derived from an EMBL/GenBank/DDBJ whole genome shotgun (WGS) entry which is preliminary data.</text>
</comment>
<dbReference type="InterPro" id="IPR023867">
    <property type="entry name" value="Sulphatase_maturase_rSAM"/>
</dbReference>
<dbReference type="AlphaFoldDB" id="A0AAE3ANL2"/>